<evidence type="ECO:0000313" key="1">
    <source>
        <dbReference type="EMBL" id="ADE86631.1"/>
    </source>
</evidence>
<reference evidence="1 2" key="2">
    <citation type="journal article" date="2010" name="J. Bacteriol.">
        <title>Complete genome sequence of the photosynthetic purple nonsulfur bacterium Rhodobacter capsulatus SB 1003.</title>
        <authorList>
            <person name="Strnad H."/>
            <person name="Lapidus A."/>
            <person name="Paces J."/>
            <person name="Ulbrich P."/>
            <person name="Vlcek C."/>
            <person name="Paces V."/>
            <person name="Haselkorn R."/>
        </authorList>
    </citation>
    <scope>NUCLEOTIDE SEQUENCE [LARGE SCALE GENOMIC DNA]</scope>
    <source>
        <strain evidence="2">ATCC BAA-309 / NBRC 16581 / SB1003</strain>
    </source>
</reference>
<sequence length="43" mass="4170">MMGLPGCGMGGGVQPLAGYAVGGVMPVMLHDFVTGLPSGRPGP</sequence>
<dbReference type="STRING" id="272942.RCAP_rcc02904"/>
<evidence type="ECO:0000313" key="2">
    <source>
        <dbReference type="Proteomes" id="UP000002361"/>
    </source>
</evidence>
<dbReference type="KEGG" id="rcp:RCAP_rcc02904"/>
<dbReference type="AlphaFoldDB" id="D5APR2"/>
<dbReference type="EMBL" id="CP001312">
    <property type="protein sequence ID" value="ADE86631.1"/>
    <property type="molecule type" value="Genomic_DNA"/>
</dbReference>
<keyword evidence="2" id="KW-1185">Reference proteome</keyword>
<accession>D5APR2</accession>
<organism evidence="1 2">
    <name type="scientific">Rhodobacter capsulatus (strain ATCC BAA-309 / NBRC 16581 / SB1003)</name>
    <dbReference type="NCBI Taxonomy" id="272942"/>
    <lineage>
        <taxon>Bacteria</taxon>
        <taxon>Pseudomonadati</taxon>
        <taxon>Pseudomonadota</taxon>
        <taxon>Alphaproteobacteria</taxon>
        <taxon>Rhodobacterales</taxon>
        <taxon>Rhodobacter group</taxon>
        <taxon>Rhodobacter</taxon>
    </lineage>
</organism>
<gene>
    <name evidence="1" type="ordered locus">RCAP_rcc02904</name>
</gene>
<name>D5APR2_RHOCB</name>
<dbReference type="HOGENOM" id="CLU_3238804_0_0_5"/>
<protein>
    <submittedName>
        <fullName evidence="1">Uncharacterized protein</fullName>
    </submittedName>
</protein>
<dbReference type="Proteomes" id="UP000002361">
    <property type="component" value="Chromosome"/>
</dbReference>
<proteinExistence type="predicted"/>
<reference key="1">
    <citation type="submission" date="2008-12" db="EMBL/GenBank/DDBJ databases">
        <title>Complete genome sequence of Rhodobacter capsulatus SB1003.</title>
        <authorList>
            <person name="Strnad H."/>
            <person name="Lapidus A."/>
            <person name="Vlcek C."/>
            <person name="Ulbrich P."/>
            <person name="Paces J."/>
            <person name="Maltsev N."/>
            <person name="Kumar V."/>
            <person name="Kogan Y."/>
            <person name="Milgram A."/>
            <person name="Rebrekov D."/>
            <person name="Mazur M."/>
            <person name="Cox R."/>
            <person name="Kyrpides N."/>
            <person name="Kolar M."/>
            <person name="Sachova J."/>
            <person name="Ridl J."/>
            <person name="Ivanova N."/>
            <person name="Kapatral V."/>
            <person name="Los T."/>
            <person name="Lykidis A."/>
            <person name="Mikhailova N."/>
            <person name="Reznik G."/>
            <person name="Vasieva O."/>
            <person name="Fonstein M."/>
            <person name="Paces V."/>
            <person name="Haselkorn R."/>
        </authorList>
    </citation>
    <scope>NUCLEOTIDE SEQUENCE</scope>
    <source>
        <strain>SB1003</strain>
    </source>
</reference>